<keyword evidence="2" id="KW-0472">Membrane</keyword>
<keyword evidence="2" id="KW-1133">Transmembrane helix</keyword>
<feature type="coiled-coil region" evidence="1">
    <location>
        <begin position="106"/>
        <end position="147"/>
    </location>
</feature>
<dbReference type="AlphaFoldDB" id="A0A9W6EWE7"/>
<reference evidence="3" key="1">
    <citation type="submission" date="2022-07" db="EMBL/GenBank/DDBJ databases">
        <title>Taxonomy of Novel Oxalotrophic and Methylotrophic Bacteria.</title>
        <authorList>
            <person name="Sahin N."/>
            <person name="Tani A."/>
        </authorList>
    </citation>
    <scope>NUCLEOTIDE SEQUENCE</scope>
    <source>
        <strain evidence="3">AM327</strain>
    </source>
</reference>
<name>A0A9W6EWE7_9FLAO</name>
<feature type="transmembrane region" description="Helical" evidence="2">
    <location>
        <begin position="12"/>
        <end position="33"/>
    </location>
</feature>
<gene>
    <name evidence="3" type="ORF">NBRC110019_32420</name>
</gene>
<dbReference type="Proteomes" id="UP001143545">
    <property type="component" value="Unassembled WGS sequence"/>
</dbReference>
<evidence type="ECO:0000313" key="3">
    <source>
        <dbReference type="EMBL" id="GLB54201.1"/>
    </source>
</evidence>
<protein>
    <recommendedName>
        <fullName evidence="5">Chromosome partitioning protein ParA</fullName>
    </recommendedName>
</protein>
<proteinExistence type="predicted"/>
<dbReference type="EMBL" id="BRVP01000047">
    <property type="protein sequence ID" value="GLB54201.1"/>
    <property type="molecule type" value="Genomic_DNA"/>
</dbReference>
<keyword evidence="1" id="KW-0175">Coiled coil</keyword>
<dbReference type="RefSeq" id="WP_281756584.1">
    <property type="nucleotide sequence ID" value="NZ_BRVP01000047.1"/>
</dbReference>
<keyword evidence="4" id="KW-1185">Reference proteome</keyword>
<dbReference type="Gene3D" id="3.40.50.300">
    <property type="entry name" value="P-loop containing nucleotide triphosphate hydrolases"/>
    <property type="match status" value="1"/>
</dbReference>
<evidence type="ECO:0008006" key="5">
    <source>
        <dbReference type="Google" id="ProtNLM"/>
    </source>
</evidence>
<evidence type="ECO:0000256" key="2">
    <source>
        <dbReference type="SAM" id="Phobius"/>
    </source>
</evidence>
<evidence type="ECO:0000313" key="4">
    <source>
        <dbReference type="Proteomes" id="UP001143545"/>
    </source>
</evidence>
<dbReference type="InterPro" id="IPR027417">
    <property type="entry name" value="P-loop_NTPase"/>
</dbReference>
<organism evidence="3 4">
    <name type="scientific">Neptunitalea chrysea</name>
    <dbReference type="NCBI Taxonomy" id="1647581"/>
    <lineage>
        <taxon>Bacteria</taxon>
        <taxon>Pseudomonadati</taxon>
        <taxon>Bacteroidota</taxon>
        <taxon>Flavobacteriia</taxon>
        <taxon>Flavobacteriales</taxon>
        <taxon>Flavobacteriaceae</taxon>
        <taxon>Neptunitalea</taxon>
    </lineage>
</organism>
<comment type="caution">
    <text evidence="3">The sequence shown here is derived from an EMBL/GenBank/DDBJ whole genome shotgun (WGS) entry which is preliminary data.</text>
</comment>
<evidence type="ECO:0000256" key="1">
    <source>
        <dbReference type="SAM" id="Coils"/>
    </source>
</evidence>
<accession>A0A9W6EWE7</accession>
<sequence length="302" mass="34266">MTDNKTEKKNNNIAIAAIIVLAVGLLGLSIYTYTNYTKNKESEIELTFKNDSLINEFTELSEYYTERLEESDSTSREFEGRWRDAQSEISLYIDSLQLYKLTASRYYSTRKKLKQHEQELEELQKEYQALRAKYDTLQNVNANLNTTLGTLNKLSDSLKTINSAQKDRLALGSALTLSDLTIDAVKVRKSGKMISTDKARRADRIKVCFTVSPNKIAEEGDKTFFIKVEGPGSTVLGDDTSAMVEGKEITYTKTSEFFYEKNALDVCEYIQKSGDDFAKGKYVITLYNDQLDELGKSSFSLK</sequence>
<keyword evidence="2" id="KW-0812">Transmembrane</keyword>